<evidence type="ECO:0000313" key="1">
    <source>
        <dbReference type="EMBL" id="MDK2122435.1"/>
    </source>
</evidence>
<dbReference type="RefSeq" id="WP_284098723.1">
    <property type="nucleotide sequence ID" value="NZ_JARRAF010000001.1"/>
</dbReference>
<dbReference type="EMBL" id="JARRAF010000001">
    <property type="protein sequence ID" value="MDK2122435.1"/>
    <property type="molecule type" value="Genomic_DNA"/>
</dbReference>
<reference evidence="1" key="1">
    <citation type="submission" date="2023-03" db="EMBL/GenBank/DDBJ databases">
        <title>Chitinimonas shenzhenensis gen. nov., sp. nov., a novel member of family Burkholderiaceae isolated from activated sludge collected in Shen Zhen, China.</title>
        <authorList>
            <person name="Wang X."/>
        </authorList>
    </citation>
    <scope>NUCLEOTIDE SEQUENCE</scope>
    <source>
        <strain evidence="1">DQS-5</strain>
    </source>
</reference>
<gene>
    <name evidence="1" type="ORF">PZA18_00055</name>
</gene>
<name>A0ABT7DQT3_9NEIS</name>
<dbReference type="Proteomes" id="UP001172778">
    <property type="component" value="Unassembled WGS sequence"/>
</dbReference>
<dbReference type="Pfam" id="PF20112">
    <property type="entry name" value="DUF6502"/>
    <property type="match status" value="1"/>
</dbReference>
<keyword evidence="2" id="KW-1185">Reference proteome</keyword>
<accession>A0ABT7DQT3</accession>
<protein>
    <submittedName>
        <fullName evidence="1">DUF6502 family protein</fullName>
    </submittedName>
</protein>
<dbReference type="InterPro" id="IPR045445">
    <property type="entry name" value="DUF6502"/>
</dbReference>
<sequence>MTQTSPDTPSGDTVADAEALHFIQAALGALARAAISYGITHQTFASMSKHAFFDEARQYAPLKGKPNSDSRIAVLTGLSRRDVRQLREAGPPEPPKPSLNWRISQQWSSLPQFLDENGKRKPLPRTRHAGGEVSWDALVESLSQEVRPRTVLDEWLRLQLAVLDDQDRVVSTDENSHLKRRGDETLTLRIAAQMVNEALRIAQRSPQVSYQQPVRGLLSCDYGHRMTHTSAQQVYLAATHQIMPILDDLNRMIVEFETLDAGKADANYRVFLGVIYRYLEMGNEPMLMLDDSQPA</sequence>
<proteinExistence type="predicted"/>
<organism evidence="1 2">
    <name type="scientific">Parachitinimonas caeni</name>
    <dbReference type="NCBI Taxonomy" id="3031301"/>
    <lineage>
        <taxon>Bacteria</taxon>
        <taxon>Pseudomonadati</taxon>
        <taxon>Pseudomonadota</taxon>
        <taxon>Betaproteobacteria</taxon>
        <taxon>Neisseriales</taxon>
        <taxon>Chitinibacteraceae</taxon>
        <taxon>Parachitinimonas</taxon>
    </lineage>
</organism>
<comment type="caution">
    <text evidence="1">The sequence shown here is derived from an EMBL/GenBank/DDBJ whole genome shotgun (WGS) entry which is preliminary data.</text>
</comment>
<evidence type="ECO:0000313" key="2">
    <source>
        <dbReference type="Proteomes" id="UP001172778"/>
    </source>
</evidence>